<dbReference type="OrthoDB" id="3269305at2759"/>
<dbReference type="VEuPathDB" id="FungiDB:PTTG_26811"/>
<protein>
    <submittedName>
        <fullName evidence="5">CCHC-type domain-containing protein</fullName>
    </submittedName>
</protein>
<evidence type="ECO:0000313" key="4">
    <source>
        <dbReference type="EMBL" id="OAV94925.1"/>
    </source>
</evidence>
<evidence type="ECO:0000256" key="2">
    <source>
        <dbReference type="PROSITE-ProRule" id="PRU00047"/>
    </source>
</evidence>
<dbReference type="GO" id="GO:0006397">
    <property type="term" value="P:mRNA processing"/>
    <property type="evidence" value="ECO:0007669"/>
    <property type="project" value="UniProtKB-KW"/>
</dbReference>
<evidence type="ECO:0000313" key="6">
    <source>
        <dbReference type="Proteomes" id="UP000005240"/>
    </source>
</evidence>
<dbReference type="GO" id="GO:0008270">
    <property type="term" value="F:zinc ion binding"/>
    <property type="evidence" value="ECO:0007669"/>
    <property type="project" value="UniProtKB-KW"/>
</dbReference>
<reference evidence="4" key="2">
    <citation type="submission" date="2016-05" db="EMBL/GenBank/DDBJ databases">
        <title>Comparative analysis highlights variable genome content of wheat rusts and divergence of the mating loci.</title>
        <authorList>
            <person name="Cuomo C.A."/>
            <person name="Bakkeren G."/>
            <person name="Szabo L."/>
            <person name="Khalil H."/>
            <person name="Joly D."/>
            <person name="Goldberg J."/>
            <person name="Young S."/>
            <person name="Zeng Q."/>
            <person name="Fellers J."/>
        </authorList>
    </citation>
    <scope>NUCLEOTIDE SEQUENCE [LARGE SCALE GENOMIC DNA]</scope>
    <source>
        <strain evidence="4">1-1 BBBD Race 1</strain>
    </source>
</reference>
<dbReference type="GO" id="GO:0003676">
    <property type="term" value="F:nucleic acid binding"/>
    <property type="evidence" value="ECO:0007669"/>
    <property type="project" value="InterPro"/>
</dbReference>
<dbReference type="STRING" id="630390.A0A180GQF4"/>
<keyword evidence="2" id="KW-0863">Zinc-finger</keyword>
<name>A0A180GQF4_PUCT1</name>
<dbReference type="InterPro" id="IPR001878">
    <property type="entry name" value="Znf_CCHC"/>
</dbReference>
<dbReference type="Gene3D" id="4.10.60.10">
    <property type="entry name" value="Zinc finger, CCHC-type"/>
    <property type="match status" value="1"/>
</dbReference>
<evidence type="ECO:0000313" key="5">
    <source>
        <dbReference type="EnsemblFungi" id="PTTG_26811-t43_1-p1"/>
    </source>
</evidence>
<gene>
    <name evidence="4" type="ORF">PTTG_26811</name>
</gene>
<dbReference type="EMBL" id="ADAS02000034">
    <property type="protein sequence ID" value="OAV94925.1"/>
    <property type="molecule type" value="Genomic_DNA"/>
</dbReference>
<dbReference type="InterPro" id="IPR036875">
    <property type="entry name" value="Znf_CCHC_sf"/>
</dbReference>
<keyword evidence="2" id="KW-0862">Zinc</keyword>
<feature type="domain" description="CCHC-type" evidence="3">
    <location>
        <begin position="136"/>
        <end position="150"/>
    </location>
</feature>
<dbReference type="AlphaFoldDB" id="A0A180GQF4"/>
<reference evidence="4" key="1">
    <citation type="submission" date="2009-11" db="EMBL/GenBank/DDBJ databases">
        <authorList>
            <consortium name="The Broad Institute Genome Sequencing Platform"/>
            <person name="Ward D."/>
            <person name="Feldgarden M."/>
            <person name="Earl A."/>
            <person name="Young S.K."/>
            <person name="Zeng Q."/>
            <person name="Koehrsen M."/>
            <person name="Alvarado L."/>
            <person name="Berlin A."/>
            <person name="Bochicchio J."/>
            <person name="Borenstein D."/>
            <person name="Chapman S.B."/>
            <person name="Chen Z."/>
            <person name="Engels R."/>
            <person name="Freedman E."/>
            <person name="Gellesch M."/>
            <person name="Goldberg J."/>
            <person name="Griggs A."/>
            <person name="Gujja S."/>
            <person name="Heilman E."/>
            <person name="Heiman D."/>
            <person name="Hepburn T."/>
            <person name="Howarth C."/>
            <person name="Jen D."/>
            <person name="Larson L."/>
            <person name="Lewis B."/>
            <person name="Mehta T."/>
            <person name="Park D."/>
            <person name="Pearson M."/>
            <person name="Roberts A."/>
            <person name="Saif S."/>
            <person name="Shea T."/>
            <person name="Shenoy N."/>
            <person name="Sisk P."/>
            <person name="Stolte C."/>
            <person name="Sykes S."/>
            <person name="Thomson T."/>
            <person name="Walk T."/>
            <person name="White J."/>
            <person name="Yandava C."/>
            <person name="Izard J."/>
            <person name="Baranova O.V."/>
            <person name="Blanton J.M."/>
            <person name="Tanner A.C."/>
            <person name="Dewhirst F.E."/>
            <person name="Haas B."/>
            <person name="Nusbaum C."/>
            <person name="Birren B."/>
        </authorList>
    </citation>
    <scope>NUCLEOTIDE SEQUENCE [LARGE SCALE GENOMIC DNA]</scope>
    <source>
        <strain evidence="4">1-1 BBBD Race 1</strain>
    </source>
</reference>
<keyword evidence="1" id="KW-0507">mRNA processing</keyword>
<dbReference type="Proteomes" id="UP000005240">
    <property type="component" value="Unassembled WGS sequence"/>
</dbReference>
<dbReference type="SMART" id="SM00343">
    <property type="entry name" value="ZnF_C2HC"/>
    <property type="match status" value="1"/>
</dbReference>
<reference evidence="5" key="4">
    <citation type="submission" date="2025-05" db="UniProtKB">
        <authorList>
            <consortium name="EnsemblFungi"/>
        </authorList>
    </citation>
    <scope>IDENTIFICATION</scope>
    <source>
        <strain evidence="5">isolate 1-1 / race 1 (BBBD)</strain>
    </source>
</reference>
<evidence type="ECO:0000256" key="1">
    <source>
        <dbReference type="ARBA" id="ARBA00022664"/>
    </source>
</evidence>
<evidence type="ECO:0000259" key="3">
    <source>
        <dbReference type="PROSITE" id="PS50158"/>
    </source>
</evidence>
<organism evidence="4">
    <name type="scientific">Puccinia triticina (isolate 1-1 / race 1 (BBBD))</name>
    <name type="common">Brown leaf rust fungus</name>
    <dbReference type="NCBI Taxonomy" id="630390"/>
    <lineage>
        <taxon>Eukaryota</taxon>
        <taxon>Fungi</taxon>
        <taxon>Dikarya</taxon>
        <taxon>Basidiomycota</taxon>
        <taxon>Pucciniomycotina</taxon>
        <taxon>Pucciniomycetes</taxon>
        <taxon>Pucciniales</taxon>
        <taxon>Pucciniaceae</taxon>
        <taxon>Puccinia</taxon>
    </lineage>
</organism>
<proteinExistence type="predicted"/>
<reference evidence="5 6" key="3">
    <citation type="journal article" date="2017" name="G3 (Bethesda)">
        <title>Comparative analysis highlights variable genome content of wheat rusts and divergence of the mating loci.</title>
        <authorList>
            <person name="Cuomo C.A."/>
            <person name="Bakkeren G."/>
            <person name="Khalil H.B."/>
            <person name="Panwar V."/>
            <person name="Joly D."/>
            <person name="Linning R."/>
            <person name="Sakthikumar S."/>
            <person name="Song X."/>
            <person name="Adiconis X."/>
            <person name="Fan L."/>
            <person name="Goldberg J.M."/>
            <person name="Levin J.Z."/>
            <person name="Young S."/>
            <person name="Zeng Q."/>
            <person name="Anikster Y."/>
            <person name="Bruce M."/>
            <person name="Wang M."/>
            <person name="Yin C."/>
            <person name="McCallum B."/>
            <person name="Szabo L.J."/>
            <person name="Hulbert S."/>
            <person name="Chen X."/>
            <person name="Fellers J.P."/>
        </authorList>
    </citation>
    <scope>NUCLEOTIDE SEQUENCE</scope>
    <source>
        <strain evidence="5">isolate 1-1 / race 1 (BBBD)</strain>
        <strain evidence="6">Isolate 1-1 / race 1 (BBBD)</strain>
    </source>
</reference>
<accession>A0A180GQF4</accession>
<dbReference type="Pfam" id="PF00098">
    <property type="entry name" value="zf-CCHC"/>
    <property type="match status" value="1"/>
</dbReference>
<dbReference type="PROSITE" id="PS50158">
    <property type="entry name" value="ZF_CCHC"/>
    <property type="match status" value="1"/>
</dbReference>
<sequence>MTGTTSVWAAPFLDQAAADLPTLTSVEFTAAFQGMYFDPQKKAKAEQALQALKQTGQYCQGLKRDIQMGLIGPRTALATINKVSSLALELDTAMSGAETRTTPTKQKIDPDAMDLLALNGRPSNSEKARMMREGLCFQCGLQGHISRNCPTKKGKGRGNARIAAMEDQICQLVEGMAAMGGGGPADICGKGQANSSKNGGAQE</sequence>
<keyword evidence="2" id="KW-0479">Metal-binding</keyword>
<dbReference type="SUPFAM" id="SSF57756">
    <property type="entry name" value="Retrovirus zinc finger-like domains"/>
    <property type="match status" value="1"/>
</dbReference>
<dbReference type="EnsemblFungi" id="PTTG_26811-t43_1">
    <property type="protein sequence ID" value="PTTG_26811-t43_1-p1"/>
    <property type="gene ID" value="PTTG_26811"/>
</dbReference>
<keyword evidence="6" id="KW-1185">Reference proteome</keyword>